<dbReference type="PANTHER" id="PTHR45527:SF1">
    <property type="entry name" value="FATTY ACID SYNTHASE"/>
    <property type="match status" value="1"/>
</dbReference>
<dbReference type="PANTHER" id="PTHR45527">
    <property type="entry name" value="NONRIBOSOMAL PEPTIDE SYNTHETASE"/>
    <property type="match status" value="1"/>
</dbReference>
<evidence type="ECO:0000313" key="2">
    <source>
        <dbReference type="EMBL" id="MDT0550951.1"/>
    </source>
</evidence>
<dbReference type="PROSITE" id="PS00455">
    <property type="entry name" value="AMP_BINDING"/>
    <property type="match status" value="1"/>
</dbReference>
<organism evidence="2 3">
    <name type="scientific">Streptomyces lonegramiae</name>
    <dbReference type="NCBI Taxonomy" id="3075524"/>
    <lineage>
        <taxon>Bacteria</taxon>
        <taxon>Bacillati</taxon>
        <taxon>Actinomycetota</taxon>
        <taxon>Actinomycetes</taxon>
        <taxon>Kitasatosporales</taxon>
        <taxon>Streptomycetaceae</taxon>
        <taxon>Streptomyces</taxon>
    </lineage>
</organism>
<dbReference type="SUPFAM" id="SSF56801">
    <property type="entry name" value="Acetyl-CoA synthetase-like"/>
    <property type="match status" value="1"/>
</dbReference>
<evidence type="ECO:0000259" key="1">
    <source>
        <dbReference type="Pfam" id="PF00501"/>
    </source>
</evidence>
<accession>A0ABU2XYJ1</accession>
<feature type="non-terminal residue" evidence="2">
    <location>
        <position position="153"/>
    </location>
</feature>
<dbReference type="Pfam" id="PF00501">
    <property type="entry name" value="AMP-binding"/>
    <property type="match status" value="1"/>
</dbReference>
<dbReference type="Proteomes" id="UP001180754">
    <property type="component" value="Unassembled WGS sequence"/>
</dbReference>
<evidence type="ECO:0000313" key="3">
    <source>
        <dbReference type="Proteomes" id="UP001180754"/>
    </source>
</evidence>
<reference evidence="2" key="1">
    <citation type="submission" date="2024-05" db="EMBL/GenBank/DDBJ databases">
        <title>30 novel species of actinomycetes from the DSMZ collection.</title>
        <authorList>
            <person name="Nouioui I."/>
        </authorList>
    </citation>
    <scope>NUCLEOTIDE SEQUENCE</scope>
    <source>
        <strain evidence="2">DSM 41529</strain>
    </source>
</reference>
<feature type="domain" description="AMP-dependent synthetase/ligase" evidence="1">
    <location>
        <begin position="1"/>
        <end position="147"/>
    </location>
</feature>
<keyword evidence="3" id="KW-1185">Reference proteome</keyword>
<sequence>TYEELGREADRLAHALRREGVTGQPVGVFFERGFAIAVAVLGVLKAGCAYVPLDPAYPDERLAAMVGDSGAPVLLTEKALLDRAPLPDGTRALVLEDALSAVGDVPRPVPPEVGPDTLAYVIYTSGSSGVPKGVAMPHGPLANLIDWQCAHSS</sequence>
<dbReference type="RefSeq" id="WP_311731323.1">
    <property type="nucleotide sequence ID" value="NZ_JAVRFD010000615.1"/>
</dbReference>
<dbReference type="InterPro" id="IPR020845">
    <property type="entry name" value="AMP-binding_CS"/>
</dbReference>
<dbReference type="InterPro" id="IPR000873">
    <property type="entry name" value="AMP-dep_synth/lig_dom"/>
</dbReference>
<gene>
    <name evidence="2" type="ORF">RND15_51225</name>
</gene>
<dbReference type="EMBL" id="JAVRFD010000615">
    <property type="protein sequence ID" value="MDT0550951.1"/>
    <property type="molecule type" value="Genomic_DNA"/>
</dbReference>
<proteinExistence type="predicted"/>
<feature type="non-terminal residue" evidence="2">
    <location>
        <position position="1"/>
    </location>
</feature>
<dbReference type="Gene3D" id="3.40.50.980">
    <property type="match status" value="2"/>
</dbReference>
<comment type="caution">
    <text evidence="2">The sequence shown here is derived from an EMBL/GenBank/DDBJ whole genome shotgun (WGS) entry which is preliminary data.</text>
</comment>
<name>A0ABU2XYJ1_9ACTN</name>
<protein>
    <submittedName>
        <fullName evidence="2">AMP-binding protein</fullName>
    </submittedName>
</protein>